<dbReference type="EMBL" id="NKLP01000226">
    <property type="protein sequence ID" value="TDN29277.1"/>
    <property type="molecule type" value="Genomic_DNA"/>
</dbReference>
<organism evidence="1 2">
    <name type="scientific">Lactobacillus crispatus</name>
    <dbReference type="NCBI Taxonomy" id="47770"/>
    <lineage>
        <taxon>Bacteria</taxon>
        <taxon>Bacillati</taxon>
        <taxon>Bacillota</taxon>
        <taxon>Bacilli</taxon>
        <taxon>Lactobacillales</taxon>
        <taxon>Lactobacillaceae</taxon>
        <taxon>Lactobacillus</taxon>
    </lineage>
</organism>
<evidence type="ECO:0000313" key="2">
    <source>
        <dbReference type="Proteomes" id="UP000295195"/>
    </source>
</evidence>
<dbReference type="AlphaFoldDB" id="A0A4R6CQY0"/>
<accession>A0A4R6CQY0</accession>
<protein>
    <recommendedName>
        <fullName evidence="3">Bacteriocin immunity protein</fullName>
    </recommendedName>
</protein>
<evidence type="ECO:0008006" key="3">
    <source>
        <dbReference type="Google" id="ProtNLM"/>
    </source>
</evidence>
<name>A0A4R6CQY0_9LACO</name>
<reference evidence="1 2" key="1">
    <citation type="submission" date="2017-06" db="EMBL/GenBank/DDBJ databases">
        <authorList>
            <person name="Swanenburg J."/>
            <person name="Kort R."/>
        </authorList>
    </citation>
    <scope>NUCLEOTIDE SEQUENCE [LARGE SCALE GENOMIC DNA]</scope>
    <source>
        <strain evidence="1 2">RL05</strain>
    </source>
</reference>
<evidence type="ECO:0000313" key="1">
    <source>
        <dbReference type="EMBL" id="TDN29277.1"/>
    </source>
</evidence>
<dbReference type="Proteomes" id="UP000295195">
    <property type="component" value="Unassembled WGS sequence"/>
</dbReference>
<proteinExistence type="predicted"/>
<sequence>MNEFEDIDFMLNLVKEKLSNIDSYNMALATMVGTYFAHNLPDEDKKKEIVLAVNNCQKAAERPLNHQFDVYFRNQLLGLVDDKESKNQLIRILKKSSRW</sequence>
<dbReference type="RefSeq" id="WP_133476708.1">
    <property type="nucleotide sequence ID" value="NZ_JABERQ010000062.1"/>
</dbReference>
<gene>
    <name evidence="1" type="ORF">CEE75_11285</name>
</gene>
<comment type="caution">
    <text evidence="1">The sequence shown here is derived from an EMBL/GenBank/DDBJ whole genome shotgun (WGS) entry which is preliminary data.</text>
</comment>